<sequence length="55" mass="6327">MGEREICIELVGQGKPSRKAIRDFWASQIGNRLKEEVPSKKERLEILEQILEAFG</sequence>
<evidence type="ECO:0000313" key="1">
    <source>
        <dbReference type="EMBL" id="HJD28707.1"/>
    </source>
</evidence>
<dbReference type="Proteomes" id="UP000823892">
    <property type="component" value="Unassembled WGS sequence"/>
</dbReference>
<comment type="caution">
    <text evidence="1">The sequence shown here is derived from an EMBL/GenBank/DDBJ whole genome shotgun (WGS) entry which is preliminary data.</text>
</comment>
<reference evidence="1" key="1">
    <citation type="journal article" date="2021" name="PeerJ">
        <title>Extensive microbial diversity within the chicken gut microbiome revealed by metagenomics and culture.</title>
        <authorList>
            <person name="Gilroy R."/>
            <person name="Ravi A."/>
            <person name="Getino M."/>
            <person name="Pursley I."/>
            <person name="Horton D.L."/>
            <person name="Alikhan N.F."/>
            <person name="Baker D."/>
            <person name="Gharbi K."/>
            <person name="Hall N."/>
            <person name="Watson M."/>
            <person name="Adriaenssens E.M."/>
            <person name="Foster-Nyarko E."/>
            <person name="Jarju S."/>
            <person name="Secka A."/>
            <person name="Antonio M."/>
            <person name="Oren A."/>
            <person name="Chaudhuri R.R."/>
            <person name="La Ragione R."/>
            <person name="Hildebrand F."/>
            <person name="Pallen M.J."/>
        </authorList>
    </citation>
    <scope>NUCLEOTIDE SEQUENCE</scope>
    <source>
        <strain evidence="1">ChiBcec6-4105</strain>
    </source>
</reference>
<dbReference type="EMBL" id="DWUY01000155">
    <property type="protein sequence ID" value="HJD28707.1"/>
    <property type="molecule type" value="Genomic_DNA"/>
</dbReference>
<gene>
    <name evidence="1" type="ORF">H9914_06910</name>
</gene>
<proteinExistence type="predicted"/>
<organism evidence="1 2">
    <name type="scientific">Candidatus Blautia avicola</name>
    <dbReference type="NCBI Taxonomy" id="2838483"/>
    <lineage>
        <taxon>Bacteria</taxon>
        <taxon>Bacillati</taxon>
        <taxon>Bacillota</taxon>
        <taxon>Clostridia</taxon>
        <taxon>Lachnospirales</taxon>
        <taxon>Lachnospiraceae</taxon>
        <taxon>Blautia</taxon>
    </lineage>
</organism>
<dbReference type="AlphaFoldDB" id="A0A9D2TX54"/>
<reference evidence="1" key="2">
    <citation type="submission" date="2021-04" db="EMBL/GenBank/DDBJ databases">
        <authorList>
            <person name="Gilroy R."/>
        </authorList>
    </citation>
    <scope>NUCLEOTIDE SEQUENCE</scope>
    <source>
        <strain evidence="1">ChiBcec6-4105</strain>
    </source>
</reference>
<protein>
    <submittedName>
        <fullName evidence="1">Uncharacterized protein</fullName>
    </submittedName>
</protein>
<accession>A0A9D2TX54</accession>
<evidence type="ECO:0000313" key="2">
    <source>
        <dbReference type="Proteomes" id="UP000823892"/>
    </source>
</evidence>
<name>A0A9D2TX54_9FIRM</name>